<dbReference type="eggNOG" id="COG1236">
    <property type="taxonomic scope" value="Bacteria"/>
</dbReference>
<dbReference type="Pfam" id="PF10996">
    <property type="entry name" value="Beta-Casp"/>
    <property type="match status" value="1"/>
</dbReference>
<dbReference type="Proteomes" id="UP000000537">
    <property type="component" value="Chromosome I"/>
</dbReference>
<dbReference type="PANTHER" id="PTHR11203:SF37">
    <property type="entry name" value="INTEGRATOR COMPLEX SUBUNIT 11"/>
    <property type="match status" value="1"/>
</dbReference>
<dbReference type="Gene3D" id="3.60.15.10">
    <property type="entry name" value="Ribonuclease Z/Hydroxyacylglutathione hydrolase-like"/>
    <property type="match status" value="1"/>
</dbReference>
<feature type="domain" description="Beta-Casp" evidence="4">
    <location>
        <begin position="286"/>
        <end position="416"/>
    </location>
</feature>
<feature type="domain" description="Metallo-beta-lactamase" evidence="3">
    <location>
        <begin position="28"/>
        <end position="266"/>
    </location>
</feature>
<dbReference type="CDD" id="cd16295">
    <property type="entry name" value="TTHA0252-CPSF-like_MBL-fold"/>
    <property type="match status" value="1"/>
</dbReference>
<proteinExistence type="predicted"/>
<protein>
    <submittedName>
        <fullName evidence="5">Right junction gene, LPS locus</fullName>
    </submittedName>
</protein>
<dbReference type="SUPFAM" id="SSF56281">
    <property type="entry name" value="Metallo-hydrolase/oxidoreductase"/>
    <property type="match status" value="1"/>
</dbReference>
<dbReference type="RefSeq" id="WP_011261013.1">
    <property type="nucleotide sequence ID" value="NC_006840.2"/>
</dbReference>
<accession>Q5E8J8</accession>
<dbReference type="InterPro" id="IPR036866">
    <property type="entry name" value="RibonucZ/Hydroxyglut_hydro"/>
</dbReference>
<evidence type="ECO:0000259" key="4">
    <source>
        <dbReference type="SMART" id="SM01027"/>
    </source>
</evidence>
<dbReference type="InterPro" id="IPR022712">
    <property type="entry name" value="Beta_Casp"/>
</dbReference>
<gene>
    <name evidence="5" type="primary">rjg</name>
    <name evidence="5" type="ordered locus">VF_0153</name>
</gene>
<dbReference type="HOGENOM" id="CLU_009673_5_0_6"/>
<evidence type="ECO:0000256" key="2">
    <source>
        <dbReference type="SAM" id="MobiDB-lite"/>
    </source>
</evidence>
<dbReference type="GO" id="GO:0016787">
    <property type="term" value="F:hydrolase activity"/>
    <property type="evidence" value="ECO:0007669"/>
    <property type="project" value="UniProtKB-KW"/>
</dbReference>
<name>Q5E8J8_ALIF1</name>
<dbReference type="Gene3D" id="3.40.50.10890">
    <property type="match status" value="1"/>
</dbReference>
<dbReference type="SMART" id="SM01027">
    <property type="entry name" value="Beta-Casp"/>
    <property type="match status" value="1"/>
</dbReference>
<dbReference type="AlphaFoldDB" id="Q5E8J8"/>
<evidence type="ECO:0000256" key="1">
    <source>
        <dbReference type="ARBA" id="ARBA00022801"/>
    </source>
</evidence>
<evidence type="ECO:0000313" key="6">
    <source>
        <dbReference type="Proteomes" id="UP000000537"/>
    </source>
</evidence>
<keyword evidence="1" id="KW-0378">Hydrolase</keyword>
<reference evidence="5 6" key="2">
    <citation type="journal article" date="2008" name="BMC Genomics">
        <title>Comparative genomics-based investigation of resequencing targets in Vibrio fischeri: focus on point miscalls and artefactual expansions.</title>
        <authorList>
            <person name="Mandel M.J."/>
            <person name="Stabb E.V."/>
            <person name="Ruby E.G."/>
        </authorList>
    </citation>
    <scope>NUCLEOTIDE SEQUENCE [LARGE SCALE GENOMIC DNA]</scope>
    <source>
        <strain evidence="6">ATCC 700601 / ES114</strain>
    </source>
</reference>
<sequence length="490" mass="55165">MPTPLKKSTQTTNLEISLKHHGGKFGVTGSCHELRINHNGNNHGILIDCGLFQGRDAKDKNGNERKLDIEFPIAHIKALILTHTHIDHIGRLPWLLAKGFKQPIYCTPATAELVPLMLDDGLKLQLGLNKGQRERVLALIRKQIKPIPYNQWHRIPFTSTAKLPSSRSSRSCSKSSSSSSPLKTRFSSLYLRFQPAGHILGSAYVEIKLPNNEIIVFSGDLGPSKTPLLPDPTPPKRADLLVIESTYGNKIHDSVETRATRLQQIIDRSLEDGGAIIIPAFSVGRTQELLFDIEHLIHHKKIDSKIPIILDSPLANKVTKQYRRFKKLWSKEATTKLNNHRHPLNFEQCIVIESHKEHMKIVNRLKSTAEPCIIVAASGMCAGGRVMNYLEALLPDKRTDIILAGYQAHGTLGRDLQNQEHQVWIDNQPIDVNAQIHTMSGYSAHADQSDLIKFVEGIEEGKREIVVVHGEDDVRREFERVLETRNYTLR</sequence>
<dbReference type="Pfam" id="PF07521">
    <property type="entry name" value="RMMBL"/>
    <property type="match status" value="1"/>
</dbReference>
<dbReference type="OrthoDB" id="9803916at2"/>
<dbReference type="GeneID" id="54162779"/>
<dbReference type="PATRIC" id="fig|312309.11.peg.152"/>
<dbReference type="InterPro" id="IPR011108">
    <property type="entry name" value="RMMBL"/>
</dbReference>
<dbReference type="PANTHER" id="PTHR11203">
    <property type="entry name" value="CLEAVAGE AND POLYADENYLATION SPECIFICITY FACTOR FAMILY MEMBER"/>
    <property type="match status" value="1"/>
</dbReference>
<evidence type="ECO:0000259" key="3">
    <source>
        <dbReference type="SMART" id="SM00849"/>
    </source>
</evidence>
<evidence type="ECO:0000313" key="5">
    <source>
        <dbReference type="EMBL" id="AAW84648.1"/>
    </source>
</evidence>
<dbReference type="Pfam" id="PF00753">
    <property type="entry name" value="Lactamase_B"/>
    <property type="match status" value="1"/>
</dbReference>
<organism evidence="5 6">
    <name type="scientific">Aliivibrio fischeri (strain ATCC 700601 / ES114)</name>
    <name type="common">Vibrio fischeri</name>
    <dbReference type="NCBI Taxonomy" id="312309"/>
    <lineage>
        <taxon>Bacteria</taxon>
        <taxon>Pseudomonadati</taxon>
        <taxon>Pseudomonadota</taxon>
        <taxon>Gammaproteobacteria</taxon>
        <taxon>Vibrionales</taxon>
        <taxon>Vibrionaceae</taxon>
        <taxon>Aliivibrio</taxon>
    </lineage>
</organism>
<dbReference type="InterPro" id="IPR001279">
    <property type="entry name" value="Metallo-B-lactamas"/>
</dbReference>
<dbReference type="EMBL" id="CP000020">
    <property type="protein sequence ID" value="AAW84648.1"/>
    <property type="molecule type" value="Genomic_DNA"/>
</dbReference>
<dbReference type="SMART" id="SM00849">
    <property type="entry name" value="Lactamase_B"/>
    <property type="match status" value="1"/>
</dbReference>
<dbReference type="KEGG" id="vfi:VF_0153"/>
<dbReference type="STRING" id="312309.VF_0153"/>
<dbReference type="EnsemblBacteria" id="AAW84648">
    <property type="protein sequence ID" value="AAW84648"/>
    <property type="gene ID" value="VF_0153"/>
</dbReference>
<feature type="region of interest" description="Disordered" evidence="2">
    <location>
        <begin position="161"/>
        <end position="182"/>
    </location>
</feature>
<keyword evidence="6" id="KW-1185">Reference proteome</keyword>
<dbReference type="InterPro" id="IPR050698">
    <property type="entry name" value="MBL"/>
</dbReference>
<dbReference type="GO" id="GO:0004521">
    <property type="term" value="F:RNA endonuclease activity"/>
    <property type="evidence" value="ECO:0007669"/>
    <property type="project" value="TreeGrafter"/>
</dbReference>
<reference evidence="5 6" key="1">
    <citation type="journal article" date="2005" name="Proc. Natl. Acad. Sci. U.S.A.">
        <title>Complete genome sequence of Vibrio fischeri: a symbiotic bacterium with pathogenic congeners.</title>
        <authorList>
            <person name="Ruby E.G."/>
            <person name="Urbanowski M."/>
            <person name="Campbell J."/>
            <person name="Dunn A."/>
            <person name="Faini M."/>
            <person name="Gunsalus R."/>
            <person name="Lostroh P."/>
            <person name="Lupp C."/>
            <person name="McCann J."/>
            <person name="Millikan D."/>
            <person name="Schaefer A."/>
            <person name="Stabb E."/>
            <person name="Stevens A."/>
            <person name="Visick K."/>
            <person name="Whistler C."/>
            <person name="Greenberg E.P."/>
        </authorList>
    </citation>
    <scope>NUCLEOTIDE SEQUENCE [LARGE SCALE GENOMIC DNA]</scope>
    <source>
        <strain evidence="6">ATCC 700601 / ES114</strain>
    </source>
</reference>